<name>A0ABT8K872_9MICO</name>
<evidence type="ECO:0000259" key="1">
    <source>
        <dbReference type="SMART" id="SM00829"/>
    </source>
</evidence>
<evidence type="ECO:0000313" key="2">
    <source>
        <dbReference type="EMBL" id="MDN4613653.1"/>
    </source>
</evidence>
<keyword evidence="2" id="KW-0560">Oxidoreductase</keyword>
<dbReference type="RefSeq" id="WP_301211889.1">
    <property type="nucleotide sequence ID" value="NZ_JAROCF010000001.1"/>
</dbReference>
<dbReference type="NCBIfam" id="TIGR02823">
    <property type="entry name" value="oxido_YhdH"/>
    <property type="match status" value="1"/>
</dbReference>
<proteinExistence type="predicted"/>
<accession>A0ABT8K872</accession>
<evidence type="ECO:0000313" key="3">
    <source>
        <dbReference type="Proteomes" id="UP001174208"/>
    </source>
</evidence>
<reference evidence="2" key="1">
    <citation type="submission" date="2023-06" db="EMBL/GenBank/DDBJ databases">
        <title>MT1 and MT2 Draft Genomes of Novel Species.</title>
        <authorList>
            <person name="Venkateswaran K."/>
        </authorList>
    </citation>
    <scope>NUCLEOTIDE SEQUENCE</scope>
    <source>
        <strain evidence="2">F6_8S_P_1B</strain>
    </source>
</reference>
<dbReference type="SUPFAM" id="SSF50129">
    <property type="entry name" value="GroES-like"/>
    <property type="match status" value="1"/>
</dbReference>
<dbReference type="InterPro" id="IPR020843">
    <property type="entry name" value="ER"/>
</dbReference>
<dbReference type="GO" id="GO:0016491">
    <property type="term" value="F:oxidoreductase activity"/>
    <property type="evidence" value="ECO:0007669"/>
    <property type="project" value="UniProtKB-KW"/>
</dbReference>
<dbReference type="Proteomes" id="UP001174208">
    <property type="component" value="Unassembled WGS sequence"/>
</dbReference>
<dbReference type="PANTHER" id="PTHR43677">
    <property type="entry name" value="SHORT-CHAIN DEHYDROGENASE/REDUCTASE"/>
    <property type="match status" value="1"/>
</dbReference>
<keyword evidence="3" id="KW-1185">Reference proteome</keyword>
<dbReference type="Gene3D" id="3.90.180.10">
    <property type="entry name" value="Medium-chain alcohol dehydrogenases, catalytic domain"/>
    <property type="match status" value="1"/>
</dbReference>
<dbReference type="EC" id="1.-.-.-" evidence="2"/>
<dbReference type="Gene3D" id="3.40.50.720">
    <property type="entry name" value="NAD(P)-binding Rossmann-like Domain"/>
    <property type="match status" value="1"/>
</dbReference>
<dbReference type="InterPro" id="IPR014188">
    <property type="entry name" value="Acrylyl-CoA_reductase_AcuI"/>
</dbReference>
<dbReference type="InterPro" id="IPR013154">
    <property type="entry name" value="ADH-like_N"/>
</dbReference>
<dbReference type="PANTHER" id="PTHR43677:SF1">
    <property type="entry name" value="ACRYLYL-COA REDUCTASE ACUI-RELATED"/>
    <property type="match status" value="1"/>
</dbReference>
<dbReference type="SMART" id="SM00829">
    <property type="entry name" value="PKS_ER"/>
    <property type="match status" value="1"/>
</dbReference>
<dbReference type="EMBL" id="JAROCF010000001">
    <property type="protein sequence ID" value="MDN4613653.1"/>
    <property type="molecule type" value="Genomic_DNA"/>
</dbReference>
<dbReference type="InterPro" id="IPR011032">
    <property type="entry name" value="GroES-like_sf"/>
</dbReference>
<comment type="caution">
    <text evidence="2">The sequence shown here is derived from an EMBL/GenBank/DDBJ whole genome shotgun (WGS) entry which is preliminary data.</text>
</comment>
<gene>
    <name evidence="2" type="ORF">P5G50_04220</name>
</gene>
<dbReference type="CDD" id="cd08288">
    <property type="entry name" value="MDR_yhdh"/>
    <property type="match status" value="1"/>
</dbReference>
<dbReference type="InterPro" id="IPR036291">
    <property type="entry name" value="NAD(P)-bd_dom_sf"/>
</dbReference>
<feature type="domain" description="Enoyl reductase (ER)" evidence="1">
    <location>
        <begin position="15"/>
        <end position="337"/>
    </location>
</feature>
<dbReference type="Pfam" id="PF00107">
    <property type="entry name" value="ADH_zinc_N"/>
    <property type="match status" value="1"/>
</dbReference>
<sequence length="341" mass="35369">MSDFRAIVIEQRTEGGKVLEHSAEVRTVGDDLLMPGDVTIDVEFSDLNYKDGLAIAGRPGVARVSPLVPGIDLVGTVATSEDPRWREGDRVVLNGDGIGERHHGGLAERARVRGDALVGVPDTLTSEQAAAIGTAGFTAMLAVLALERNGVDPEEVRTSGSSVLVTGAAGGVGSVAVALLARLGYPVTASTGRVEEQRDYLTDLGASEIIDRSELSEAGGKPLQSQRWAGVIDSVGSHTLANALAQTRYGGTVAACGLAQGADLPATVMPFILRAVTLAGINSVEAPAALRDTAWRRLATDLDEEALAAMTSFITLGEAIATAEELLAGRLRGRTVVAVRA</sequence>
<organism evidence="2 3">
    <name type="scientific">Leifsonia williamsii</name>
    <dbReference type="NCBI Taxonomy" id="3035919"/>
    <lineage>
        <taxon>Bacteria</taxon>
        <taxon>Bacillati</taxon>
        <taxon>Actinomycetota</taxon>
        <taxon>Actinomycetes</taxon>
        <taxon>Micrococcales</taxon>
        <taxon>Microbacteriaceae</taxon>
        <taxon>Leifsonia</taxon>
    </lineage>
</organism>
<dbReference type="Pfam" id="PF08240">
    <property type="entry name" value="ADH_N"/>
    <property type="match status" value="1"/>
</dbReference>
<protein>
    <submittedName>
        <fullName evidence="2">MDR family oxidoreductase</fullName>
        <ecNumber evidence="2">1.-.-.-</ecNumber>
    </submittedName>
</protein>
<dbReference type="SUPFAM" id="SSF51735">
    <property type="entry name" value="NAD(P)-binding Rossmann-fold domains"/>
    <property type="match status" value="1"/>
</dbReference>
<dbReference type="InterPro" id="IPR013149">
    <property type="entry name" value="ADH-like_C"/>
</dbReference>
<dbReference type="InterPro" id="IPR051397">
    <property type="entry name" value="Zn-ADH-like_protein"/>
</dbReference>